<evidence type="ECO:0000313" key="2">
    <source>
        <dbReference type="EMBL" id="KAA8534400.1"/>
    </source>
</evidence>
<dbReference type="OrthoDB" id="1001765at2759"/>
<evidence type="ECO:0000313" key="3">
    <source>
        <dbReference type="Proteomes" id="UP000325577"/>
    </source>
</evidence>
<dbReference type="EMBL" id="CM018041">
    <property type="protein sequence ID" value="KAA8534400.1"/>
    <property type="molecule type" value="Genomic_DNA"/>
</dbReference>
<dbReference type="PANTHER" id="PTHR31694">
    <property type="entry name" value="DESICCATION-LIKE PROTEIN"/>
    <property type="match status" value="1"/>
</dbReference>
<reference evidence="2 3" key="1">
    <citation type="submission" date="2019-09" db="EMBL/GenBank/DDBJ databases">
        <title>A chromosome-level genome assembly of the Chinese tupelo Nyssa sinensis.</title>
        <authorList>
            <person name="Yang X."/>
            <person name="Kang M."/>
            <person name="Yang Y."/>
            <person name="Xiong H."/>
            <person name="Wang M."/>
            <person name="Zhang Z."/>
            <person name="Wang Z."/>
            <person name="Wu H."/>
            <person name="Ma T."/>
            <person name="Liu J."/>
            <person name="Xi Z."/>
        </authorList>
    </citation>
    <scope>NUCLEOTIDE SEQUENCE [LARGE SCALE GENOMIC DNA]</scope>
    <source>
        <strain evidence="2">J267</strain>
        <tissue evidence="2">Leaf</tissue>
    </source>
</reference>
<keyword evidence="3" id="KW-1185">Reference proteome</keyword>
<evidence type="ECO:0008006" key="4">
    <source>
        <dbReference type="Google" id="ProtNLM"/>
    </source>
</evidence>
<gene>
    <name evidence="2" type="ORF">F0562_031917</name>
</gene>
<accession>A0A5J5AVX5</accession>
<evidence type="ECO:0000256" key="1">
    <source>
        <dbReference type="SAM" id="SignalP"/>
    </source>
</evidence>
<name>A0A5J5AVX5_9ASTE</name>
<dbReference type="Proteomes" id="UP000325577">
    <property type="component" value="Linkage Group LG18"/>
</dbReference>
<keyword evidence="1" id="KW-0732">Signal</keyword>
<feature type="signal peptide" evidence="1">
    <location>
        <begin position="1"/>
        <end position="25"/>
    </location>
</feature>
<dbReference type="AlphaFoldDB" id="A0A5J5AVX5"/>
<feature type="chain" id="PRO_5023864740" description="Desiccation-related protein PCC13-62" evidence="1">
    <location>
        <begin position="26"/>
        <end position="314"/>
    </location>
</feature>
<dbReference type="InterPro" id="IPR052965">
    <property type="entry name" value="Pigment-catalase-like"/>
</dbReference>
<dbReference type="Pfam" id="PF13668">
    <property type="entry name" value="Ferritin_2"/>
    <property type="match status" value="1"/>
</dbReference>
<sequence length="314" mass="34427">MTLSSTTTTMISTLFFFLFLPTFNSYEFSINYDSFVPKSDVDLLEFPLNLEYLEAEFFLHASLGHGLDRFAPNLTMGGPPPVGATKAKLDPLTRDIIIQFALQEVGHLRAIKNTVTGFPRPLLNLSAAAFAKVMDNAFERPLEPPFNPYANGLNFLIASYVVPYVGLTGYVGANPKLQSATSRRLVAGLLAVESGQDAIIRGLLYERAMEKVEPYGINVAEFTDRISELRNALGHSGWKDEGLIVPVFRGAEGKIRGNVLAGNKNSLGYGRTPKEILRIIYGGGDERNPGGFFPKGADGRIARSYLNNKQSLNN</sequence>
<organism evidence="2 3">
    <name type="scientific">Nyssa sinensis</name>
    <dbReference type="NCBI Taxonomy" id="561372"/>
    <lineage>
        <taxon>Eukaryota</taxon>
        <taxon>Viridiplantae</taxon>
        <taxon>Streptophyta</taxon>
        <taxon>Embryophyta</taxon>
        <taxon>Tracheophyta</taxon>
        <taxon>Spermatophyta</taxon>
        <taxon>Magnoliopsida</taxon>
        <taxon>eudicotyledons</taxon>
        <taxon>Gunneridae</taxon>
        <taxon>Pentapetalae</taxon>
        <taxon>asterids</taxon>
        <taxon>Cornales</taxon>
        <taxon>Nyssaceae</taxon>
        <taxon>Nyssa</taxon>
    </lineage>
</organism>
<protein>
    <recommendedName>
        <fullName evidence="4">Desiccation-related protein PCC13-62</fullName>
    </recommendedName>
</protein>
<dbReference type="PANTHER" id="PTHR31694:SF12">
    <property type="entry name" value="DESICCATION-LIKE PROTEIN"/>
    <property type="match status" value="1"/>
</dbReference>
<proteinExistence type="predicted"/>